<dbReference type="EMBL" id="BDGG01000004">
    <property type="protein sequence ID" value="GAU97593.1"/>
    <property type="molecule type" value="Genomic_DNA"/>
</dbReference>
<dbReference type="OrthoDB" id="422206at2759"/>
<dbReference type="InterPro" id="IPR049680">
    <property type="entry name" value="FLVCR1-2_SLC49-like"/>
</dbReference>
<dbReference type="InterPro" id="IPR011701">
    <property type="entry name" value="MFS"/>
</dbReference>
<evidence type="ECO:0000256" key="16">
    <source>
        <dbReference type="ARBA" id="ARBA00068050"/>
    </source>
</evidence>
<feature type="transmembrane region" description="Helical" evidence="19">
    <location>
        <begin position="407"/>
        <end position="426"/>
    </location>
</feature>
<dbReference type="PANTHER" id="PTHR10924:SF4">
    <property type="entry name" value="GH15861P"/>
    <property type="match status" value="1"/>
</dbReference>
<evidence type="ECO:0000256" key="18">
    <source>
        <dbReference type="SAM" id="MobiDB-lite"/>
    </source>
</evidence>
<comment type="catalytic activity">
    <reaction evidence="11">
        <text>heme b(in) = heme b(out)</text>
        <dbReference type="Rhea" id="RHEA:75443"/>
        <dbReference type="ChEBI" id="CHEBI:60344"/>
    </reaction>
</comment>
<dbReference type="GO" id="GO:0031966">
    <property type="term" value="C:mitochondrial membrane"/>
    <property type="evidence" value="ECO:0007669"/>
    <property type="project" value="UniProtKB-ARBA"/>
</dbReference>
<accession>A0A1D1VFB7</accession>
<comment type="similarity">
    <text evidence="14">Belongs to the major facilitator superfamily. Feline leukemia virus subgroup C receptor (TC 2.A.1.28.1) family.</text>
</comment>
<dbReference type="GO" id="GO:0097037">
    <property type="term" value="P:heme export"/>
    <property type="evidence" value="ECO:0007669"/>
    <property type="project" value="TreeGrafter"/>
</dbReference>
<evidence type="ECO:0000256" key="17">
    <source>
        <dbReference type="ARBA" id="ARBA00080886"/>
    </source>
</evidence>
<evidence type="ECO:0000256" key="2">
    <source>
        <dbReference type="ARBA" id="ARBA00022448"/>
    </source>
</evidence>
<dbReference type="InterPro" id="IPR020846">
    <property type="entry name" value="MFS_dom"/>
</dbReference>
<evidence type="ECO:0000256" key="8">
    <source>
        <dbReference type="ARBA" id="ARBA00023136"/>
    </source>
</evidence>
<evidence type="ECO:0000256" key="7">
    <source>
        <dbReference type="ARBA" id="ARBA00023057"/>
    </source>
</evidence>
<organism evidence="21 22">
    <name type="scientific">Ramazzottius varieornatus</name>
    <name type="common">Water bear</name>
    <name type="synonym">Tardigrade</name>
    <dbReference type="NCBI Taxonomy" id="947166"/>
    <lineage>
        <taxon>Eukaryota</taxon>
        <taxon>Metazoa</taxon>
        <taxon>Ecdysozoa</taxon>
        <taxon>Tardigrada</taxon>
        <taxon>Eutardigrada</taxon>
        <taxon>Parachela</taxon>
        <taxon>Hypsibioidea</taxon>
        <taxon>Ramazzottiidae</taxon>
        <taxon>Ramazzottius</taxon>
    </lineage>
</organism>
<keyword evidence="5 19" id="KW-0812">Transmembrane</keyword>
<keyword evidence="22" id="KW-1185">Reference proteome</keyword>
<dbReference type="GO" id="GO:0043249">
    <property type="term" value="P:erythrocyte maturation"/>
    <property type="evidence" value="ECO:0007669"/>
    <property type="project" value="UniProtKB-KW"/>
</dbReference>
<dbReference type="FunFam" id="1.20.1250.20:FF:000184">
    <property type="entry name" value="Feline leukemia virus subgroup C receptor-related protein 1"/>
    <property type="match status" value="1"/>
</dbReference>
<proteinExistence type="inferred from homology"/>
<feature type="transmembrane region" description="Helical" evidence="19">
    <location>
        <begin position="526"/>
        <end position="546"/>
    </location>
</feature>
<comment type="caution">
    <text evidence="21">The sequence shown here is derived from an EMBL/GenBank/DDBJ whole genome shotgun (WGS) entry which is preliminary data.</text>
</comment>
<dbReference type="GO" id="GO:0005886">
    <property type="term" value="C:plasma membrane"/>
    <property type="evidence" value="ECO:0007669"/>
    <property type="project" value="UniProtKB-SubCell"/>
</dbReference>
<evidence type="ECO:0000313" key="22">
    <source>
        <dbReference type="Proteomes" id="UP000186922"/>
    </source>
</evidence>
<evidence type="ECO:0000313" key="21">
    <source>
        <dbReference type="EMBL" id="GAU97593.1"/>
    </source>
</evidence>
<comment type="catalytic activity">
    <reaction evidence="12">
        <text>choline(out) = choline(in)</text>
        <dbReference type="Rhea" id="RHEA:32751"/>
        <dbReference type="ChEBI" id="CHEBI:15354"/>
    </reaction>
</comment>
<evidence type="ECO:0000256" key="19">
    <source>
        <dbReference type="SAM" id="Phobius"/>
    </source>
</evidence>
<feature type="transmembrane region" description="Helical" evidence="19">
    <location>
        <begin position="198"/>
        <end position="219"/>
    </location>
</feature>
<evidence type="ECO:0000256" key="6">
    <source>
        <dbReference type="ARBA" id="ARBA00022989"/>
    </source>
</evidence>
<keyword evidence="2" id="KW-0813">Transport</keyword>
<dbReference type="Pfam" id="PF07690">
    <property type="entry name" value="MFS_1"/>
    <property type="match status" value="1"/>
</dbReference>
<dbReference type="AlphaFoldDB" id="A0A1D1VFB7"/>
<evidence type="ECO:0000256" key="1">
    <source>
        <dbReference type="ARBA" id="ARBA00004651"/>
    </source>
</evidence>
<evidence type="ECO:0000259" key="20">
    <source>
        <dbReference type="PROSITE" id="PS50850"/>
    </source>
</evidence>
<feature type="transmembrane region" description="Helical" evidence="19">
    <location>
        <begin position="500"/>
        <end position="520"/>
    </location>
</feature>
<dbReference type="Proteomes" id="UP000186922">
    <property type="component" value="Unassembled WGS sequence"/>
</dbReference>
<keyword evidence="9" id="KW-0675">Receptor</keyword>
<keyword evidence="3" id="KW-1003">Cell membrane</keyword>
<keyword evidence="6 19" id="KW-1133">Transmembrane helix</keyword>
<feature type="transmembrane region" description="Helical" evidence="19">
    <location>
        <begin position="369"/>
        <end position="387"/>
    </location>
</feature>
<protein>
    <recommendedName>
        <fullName evidence="16">Choline/ethanolamine transporter FLVCR1</fullName>
    </recommendedName>
    <alternativeName>
        <fullName evidence="17">Heme transporter FLVCR1</fullName>
    </alternativeName>
</protein>
<evidence type="ECO:0000256" key="11">
    <source>
        <dbReference type="ARBA" id="ARBA00035075"/>
    </source>
</evidence>
<evidence type="ECO:0000256" key="14">
    <source>
        <dbReference type="ARBA" id="ARBA00046338"/>
    </source>
</evidence>
<feature type="transmembrane region" description="Helical" evidence="19">
    <location>
        <begin position="461"/>
        <end position="480"/>
    </location>
</feature>
<feature type="transmembrane region" description="Helical" evidence="19">
    <location>
        <begin position="131"/>
        <end position="151"/>
    </location>
</feature>
<comment type="subcellular location">
    <subcellularLocation>
        <location evidence="1">Cell membrane</location>
        <topology evidence="1">Multi-pass membrane protein</topology>
    </subcellularLocation>
</comment>
<dbReference type="GO" id="GO:0020037">
    <property type="term" value="F:heme binding"/>
    <property type="evidence" value="ECO:0007669"/>
    <property type="project" value="TreeGrafter"/>
</dbReference>
<evidence type="ECO:0000256" key="12">
    <source>
        <dbReference type="ARBA" id="ARBA00036811"/>
    </source>
</evidence>
<keyword evidence="10" id="KW-0325">Glycoprotein</keyword>
<feature type="transmembrane region" description="Helical" evidence="19">
    <location>
        <begin position="171"/>
        <end position="191"/>
    </location>
</feature>
<dbReference type="PROSITE" id="PS50850">
    <property type="entry name" value="MFS"/>
    <property type="match status" value="1"/>
</dbReference>
<dbReference type="PANTHER" id="PTHR10924">
    <property type="entry name" value="MAJOR FACILITATOR SUPERFAMILY PROTEIN-RELATED"/>
    <property type="match status" value="1"/>
</dbReference>
<sequence>MVLDVGGDSAAKVPLHSASSTNRIKIISNINDDEHGPTSHSISSYQNNRAADGENGQIDHTEMVPLRKPDNVSPTESERKASRADSRIYGISRIFDSFSRFIHKGINNDRPDTIQEMDETAPLYKTTPRRWIVLFVFALYSMSNAFQWISYSIITDKIVFFYDVSAGVVDWLSMIYMLTYIPLVFPATWLLDKKGLRIVALIGSFGNFIGSAIKCFSPYRDQFAVTFVGQTISAISQIFILGLPARLAAVWFGSSEVAVATAIGVFGNQLGVALGFLLPPILVPTVNANDSATGTIISNDTIKDLYGQNLATMFYGSTAINGFLFLIVLFIFQDAPRYPPSPAQAAVLAEAANTTYFNWIVALVKNRNFWMLLLSYGINVGAFYAISTLLNQCILHFFPTEHENVGRIGLTIVLAGLVGSFVGGLWLSWSGNYKTTTFVIYLLSFLSMIAFTATLNLGQLWLVFVIAGLLGFFMTGYLPVGFEFAAEITYPAPEGTSSGLLNCSAQIFGFILTATMGAVLERWDPITANGAIAAILFFGTVMTFFIKSDLRRTTVTNSINANSGQPLPTIHVENVQIHQ</sequence>
<dbReference type="SUPFAM" id="SSF103473">
    <property type="entry name" value="MFS general substrate transporter"/>
    <property type="match status" value="1"/>
</dbReference>
<keyword evidence="8 19" id="KW-0472">Membrane</keyword>
<dbReference type="GO" id="GO:0015232">
    <property type="term" value="F:heme transmembrane transporter activity"/>
    <property type="evidence" value="ECO:0007669"/>
    <property type="project" value="UniProtKB-ARBA"/>
</dbReference>
<comment type="function">
    <text evidence="15">Uniporter that mediates the transport of extracellular choline and ethanolamine into cells, thereby playing a key role in phospholipid biosynthesis. Choline and ethanolamine are the precursors of phosphatidylcholine and phosphatidylethanolamine, respectively, the two most abundant phospholipids. Transport is not coupled with proton transport and is exclusively driven by the choline (or ethanolamine) gradient across the plasma membrane. Also acts as a heme b transporter that mediates heme efflux from the cytoplasm to the extracellular compartment.</text>
</comment>
<dbReference type="CDD" id="cd17398">
    <property type="entry name" value="MFS_FLVCR_like"/>
    <property type="match status" value="1"/>
</dbReference>
<dbReference type="Gene3D" id="1.20.1250.20">
    <property type="entry name" value="MFS general substrate transporter like domains"/>
    <property type="match status" value="2"/>
</dbReference>
<gene>
    <name evidence="21" type="primary">RvY_08866-1</name>
    <name evidence="21" type="synonym">RvY_08866.1</name>
    <name evidence="21" type="ORF">RvY_08866</name>
</gene>
<evidence type="ECO:0000256" key="15">
    <source>
        <dbReference type="ARBA" id="ARBA00060240"/>
    </source>
</evidence>
<feature type="compositionally biased region" description="Basic and acidic residues" evidence="18">
    <location>
        <begin position="57"/>
        <end position="83"/>
    </location>
</feature>
<feature type="transmembrane region" description="Helical" evidence="19">
    <location>
        <begin position="313"/>
        <end position="332"/>
    </location>
</feature>
<dbReference type="InterPro" id="IPR036259">
    <property type="entry name" value="MFS_trans_sf"/>
</dbReference>
<evidence type="ECO:0000256" key="13">
    <source>
        <dbReference type="ARBA" id="ARBA00045087"/>
    </source>
</evidence>
<comment type="catalytic activity">
    <reaction evidence="13">
        <text>ethanolamine(in) = ethanolamine(out)</text>
        <dbReference type="Rhea" id="RHEA:32747"/>
        <dbReference type="ChEBI" id="CHEBI:57603"/>
    </reaction>
</comment>
<dbReference type="STRING" id="947166.A0A1D1VFB7"/>
<evidence type="ECO:0000256" key="9">
    <source>
        <dbReference type="ARBA" id="ARBA00023170"/>
    </source>
</evidence>
<evidence type="ECO:0000256" key="10">
    <source>
        <dbReference type="ARBA" id="ARBA00023180"/>
    </source>
</evidence>
<feature type="region of interest" description="Disordered" evidence="18">
    <location>
        <begin position="29"/>
        <end position="83"/>
    </location>
</feature>
<dbReference type="GO" id="GO:0006783">
    <property type="term" value="P:heme biosynthetic process"/>
    <property type="evidence" value="ECO:0007669"/>
    <property type="project" value="UniProtKB-ARBA"/>
</dbReference>
<feature type="compositionally biased region" description="Polar residues" evidence="18">
    <location>
        <begin position="38"/>
        <end position="49"/>
    </location>
</feature>
<keyword evidence="4" id="KW-0597">Phosphoprotein</keyword>
<feature type="transmembrane region" description="Helical" evidence="19">
    <location>
        <begin position="438"/>
        <end position="455"/>
    </location>
</feature>
<feature type="transmembrane region" description="Helical" evidence="19">
    <location>
        <begin position="257"/>
        <end position="278"/>
    </location>
</feature>
<feature type="transmembrane region" description="Helical" evidence="19">
    <location>
        <begin position="225"/>
        <end position="245"/>
    </location>
</feature>
<name>A0A1D1VFB7_RAMVA</name>
<feature type="domain" description="Major facilitator superfamily (MFS) profile" evidence="20">
    <location>
        <begin position="133"/>
        <end position="551"/>
    </location>
</feature>
<keyword evidence="7" id="KW-0265">Erythrocyte maturation</keyword>
<evidence type="ECO:0000256" key="5">
    <source>
        <dbReference type="ARBA" id="ARBA00022692"/>
    </source>
</evidence>
<reference evidence="21 22" key="1">
    <citation type="journal article" date="2016" name="Nat. Commun.">
        <title>Extremotolerant tardigrade genome and improved radiotolerance of human cultured cells by tardigrade-unique protein.</title>
        <authorList>
            <person name="Hashimoto T."/>
            <person name="Horikawa D.D."/>
            <person name="Saito Y."/>
            <person name="Kuwahara H."/>
            <person name="Kozuka-Hata H."/>
            <person name="Shin-I T."/>
            <person name="Minakuchi Y."/>
            <person name="Ohishi K."/>
            <person name="Motoyama A."/>
            <person name="Aizu T."/>
            <person name="Enomoto A."/>
            <person name="Kondo K."/>
            <person name="Tanaka S."/>
            <person name="Hara Y."/>
            <person name="Koshikawa S."/>
            <person name="Sagara H."/>
            <person name="Miura T."/>
            <person name="Yokobori S."/>
            <person name="Miyagawa K."/>
            <person name="Suzuki Y."/>
            <person name="Kubo T."/>
            <person name="Oyama M."/>
            <person name="Kohara Y."/>
            <person name="Fujiyama A."/>
            <person name="Arakawa K."/>
            <person name="Katayama T."/>
            <person name="Toyoda A."/>
            <person name="Kunieda T."/>
        </authorList>
    </citation>
    <scope>NUCLEOTIDE SEQUENCE [LARGE SCALE GENOMIC DNA]</scope>
    <source>
        <strain evidence="21 22">YOKOZUNA-1</strain>
    </source>
</reference>
<evidence type="ECO:0000256" key="4">
    <source>
        <dbReference type="ARBA" id="ARBA00022553"/>
    </source>
</evidence>
<evidence type="ECO:0000256" key="3">
    <source>
        <dbReference type="ARBA" id="ARBA00022475"/>
    </source>
</evidence>